<protein>
    <recommendedName>
        <fullName evidence="6">Alanine racemase C-terminal domain-containing protein</fullName>
    </recommendedName>
</protein>
<dbReference type="SUPFAM" id="SSF50621">
    <property type="entry name" value="Alanine racemase C-terminal domain-like"/>
    <property type="match status" value="1"/>
</dbReference>
<dbReference type="Pfam" id="PF01168">
    <property type="entry name" value="Ala_racemase_N"/>
    <property type="match status" value="1"/>
</dbReference>
<dbReference type="EMBL" id="JAZGQO010000015">
    <property type="protein sequence ID" value="KAK6169040.1"/>
    <property type="molecule type" value="Genomic_DNA"/>
</dbReference>
<dbReference type="PANTHER" id="PTHR30511">
    <property type="entry name" value="ALANINE RACEMASE"/>
    <property type="match status" value="1"/>
</dbReference>
<keyword evidence="2 4" id="KW-0663">Pyridoxal phosphate</keyword>
<feature type="modified residue" description="N6-(pyridoxal phosphate)lysine" evidence="4">
    <location>
        <position position="46"/>
    </location>
</feature>
<dbReference type="InterPro" id="IPR009006">
    <property type="entry name" value="Ala_racemase/Decarboxylase_C"/>
</dbReference>
<evidence type="ECO:0000256" key="2">
    <source>
        <dbReference type="ARBA" id="ARBA00022898"/>
    </source>
</evidence>
<reference evidence="7 8" key="1">
    <citation type="submission" date="2024-01" db="EMBL/GenBank/DDBJ databases">
        <title>The genome of the rayed Mediterranean limpet Patella caerulea (Linnaeus, 1758).</title>
        <authorList>
            <person name="Anh-Thu Weber A."/>
            <person name="Halstead-Nussloch G."/>
        </authorList>
    </citation>
    <scope>NUCLEOTIDE SEQUENCE [LARGE SCALE GENOMIC DNA]</scope>
    <source>
        <strain evidence="7">AATW-2023a</strain>
        <tissue evidence="7">Whole specimen</tissue>
    </source>
</reference>
<dbReference type="NCBIfam" id="TIGR00492">
    <property type="entry name" value="alr"/>
    <property type="match status" value="1"/>
</dbReference>
<comment type="cofactor">
    <cofactor evidence="1 4">
        <name>pyridoxal 5'-phosphate</name>
        <dbReference type="ChEBI" id="CHEBI:597326"/>
    </cofactor>
</comment>
<dbReference type="Gene3D" id="3.20.20.10">
    <property type="entry name" value="Alanine racemase"/>
    <property type="match status" value="1"/>
</dbReference>
<dbReference type="Pfam" id="PF00842">
    <property type="entry name" value="Ala_racemase_C"/>
    <property type="match status" value="1"/>
</dbReference>
<dbReference type="PRINTS" id="PR00992">
    <property type="entry name" value="ALARACEMASE"/>
</dbReference>
<name>A0AAN8J4K9_PATCE</name>
<dbReference type="HAMAP" id="MF_01201">
    <property type="entry name" value="Ala_racemase"/>
    <property type="match status" value="1"/>
</dbReference>
<evidence type="ECO:0000256" key="3">
    <source>
        <dbReference type="ARBA" id="ARBA00023235"/>
    </source>
</evidence>
<dbReference type="PANTHER" id="PTHR30511:SF0">
    <property type="entry name" value="ALANINE RACEMASE, CATABOLIC-RELATED"/>
    <property type="match status" value="1"/>
</dbReference>
<feature type="binding site" evidence="5">
    <location>
        <position position="145"/>
    </location>
    <ligand>
        <name>substrate</name>
    </ligand>
</feature>
<dbReference type="PROSITE" id="PS00395">
    <property type="entry name" value="ALANINE_RACEMASE"/>
    <property type="match status" value="1"/>
</dbReference>
<dbReference type="SUPFAM" id="SSF51419">
    <property type="entry name" value="PLP-binding barrel"/>
    <property type="match status" value="1"/>
</dbReference>
<dbReference type="CDD" id="cd00430">
    <property type="entry name" value="PLPDE_III_AR"/>
    <property type="match status" value="1"/>
</dbReference>
<dbReference type="InterPro" id="IPR011079">
    <property type="entry name" value="Ala_racemase_C"/>
</dbReference>
<dbReference type="GO" id="GO:0030632">
    <property type="term" value="P:D-alanine biosynthetic process"/>
    <property type="evidence" value="ECO:0007669"/>
    <property type="project" value="TreeGrafter"/>
</dbReference>
<evidence type="ECO:0000259" key="6">
    <source>
        <dbReference type="SMART" id="SM01005"/>
    </source>
</evidence>
<evidence type="ECO:0000313" key="8">
    <source>
        <dbReference type="Proteomes" id="UP001347796"/>
    </source>
</evidence>
<dbReference type="GO" id="GO:0008784">
    <property type="term" value="F:alanine racemase activity"/>
    <property type="evidence" value="ECO:0007669"/>
    <property type="project" value="InterPro"/>
</dbReference>
<evidence type="ECO:0000256" key="5">
    <source>
        <dbReference type="PIRSR" id="PIRSR600821-52"/>
    </source>
</evidence>
<dbReference type="InterPro" id="IPR029066">
    <property type="entry name" value="PLP-binding_barrel"/>
</dbReference>
<dbReference type="FunFam" id="3.20.20.10:FF:000002">
    <property type="entry name" value="Alanine racemase"/>
    <property type="match status" value="1"/>
</dbReference>
<accession>A0AAN8J4K9</accession>
<evidence type="ECO:0000256" key="1">
    <source>
        <dbReference type="ARBA" id="ARBA00001933"/>
    </source>
</evidence>
<evidence type="ECO:0000256" key="4">
    <source>
        <dbReference type="PIRSR" id="PIRSR600821-50"/>
    </source>
</evidence>
<gene>
    <name evidence="7" type="ORF">SNE40_020168</name>
</gene>
<dbReference type="AlphaFoldDB" id="A0AAN8J4K9"/>
<dbReference type="InterPro" id="IPR020622">
    <property type="entry name" value="Ala_racemase_pyridoxalP-BS"/>
</dbReference>
<feature type="binding site" evidence="5">
    <location>
        <position position="324"/>
    </location>
    <ligand>
        <name>substrate</name>
    </ligand>
</feature>
<sequence>MDGIQKEFELAGRSSYLRIDLDTILHNINTLREFCSKTTDVIAVIKANAYGHGSLEIARYLEANGISHFAVATAWEGAQLRQYGVKGYIQILGSCIKEDIHTACKFNLTPTICTADFLQAWSDWHLNQNKITGSVVIKFDTGMGRNGCQPTELNSLIQKCDDLKIAVHSVMTHFSQAWDDFIFTQQQLDTFLTATKDLRCRGIKVHAANSAAIIQGYGTDLDFVRPGICMYGLPPDPSTATVEKIKSLNLKPALSWLAKPTLVKLLPPGSYVGYDKTYQCKEEEIIGTFSIGYADGYRRLLSSGGGYLTSMDGTRFPIVGRVSMDAITVKLDSLDSQKVYYVMKNDYTSGHSLTKLAAELKTIPYEIATSLGQRLPRLYVSEEKLTVTI</sequence>
<dbReference type="InterPro" id="IPR000821">
    <property type="entry name" value="Ala_racemase"/>
</dbReference>
<evidence type="ECO:0000313" key="7">
    <source>
        <dbReference type="EMBL" id="KAK6169040.1"/>
    </source>
</evidence>
<dbReference type="GO" id="GO:0030170">
    <property type="term" value="F:pyridoxal phosphate binding"/>
    <property type="evidence" value="ECO:0007669"/>
    <property type="project" value="TreeGrafter"/>
</dbReference>
<dbReference type="SMART" id="SM01005">
    <property type="entry name" value="Ala_racemase_C"/>
    <property type="match status" value="1"/>
</dbReference>
<dbReference type="InterPro" id="IPR001608">
    <property type="entry name" value="Ala_racemase_N"/>
</dbReference>
<dbReference type="Gene3D" id="2.40.37.10">
    <property type="entry name" value="Lyase, Ornithine Decarboxylase, Chain A, domain 1"/>
    <property type="match status" value="1"/>
</dbReference>
<dbReference type="GO" id="GO:0005829">
    <property type="term" value="C:cytosol"/>
    <property type="evidence" value="ECO:0007669"/>
    <property type="project" value="TreeGrafter"/>
</dbReference>
<proteinExistence type="inferred from homology"/>
<keyword evidence="3" id="KW-0413">Isomerase</keyword>
<comment type="caution">
    <text evidence="7">The sequence shown here is derived from an EMBL/GenBank/DDBJ whole genome shotgun (WGS) entry which is preliminary data.</text>
</comment>
<feature type="domain" description="Alanine racemase C-terminal" evidence="6">
    <location>
        <begin position="253"/>
        <end position="380"/>
    </location>
</feature>
<organism evidence="7 8">
    <name type="scientific">Patella caerulea</name>
    <name type="common">Rayed Mediterranean limpet</name>
    <dbReference type="NCBI Taxonomy" id="87958"/>
    <lineage>
        <taxon>Eukaryota</taxon>
        <taxon>Metazoa</taxon>
        <taxon>Spiralia</taxon>
        <taxon>Lophotrochozoa</taxon>
        <taxon>Mollusca</taxon>
        <taxon>Gastropoda</taxon>
        <taxon>Patellogastropoda</taxon>
        <taxon>Patelloidea</taxon>
        <taxon>Patellidae</taxon>
        <taxon>Patella</taxon>
    </lineage>
</organism>
<keyword evidence="8" id="KW-1185">Reference proteome</keyword>
<dbReference type="Proteomes" id="UP001347796">
    <property type="component" value="Unassembled WGS sequence"/>
</dbReference>